<reference evidence="1" key="1">
    <citation type="submission" date="2023-04" db="EMBL/GenBank/DDBJ databases">
        <title>Draft Genome sequencing of Naganishia species isolated from polar environments using Oxford Nanopore Technology.</title>
        <authorList>
            <person name="Leo P."/>
            <person name="Venkateswaran K."/>
        </authorList>
    </citation>
    <scope>NUCLEOTIDE SEQUENCE</scope>
    <source>
        <strain evidence="1">DBVPG 5303</strain>
    </source>
</reference>
<evidence type="ECO:0000313" key="2">
    <source>
        <dbReference type="Proteomes" id="UP001234202"/>
    </source>
</evidence>
<accession>A0ACC2XJP5</accession>
<gene>
    <name evidence="1" type="primary">SYF1</name>
    <name evidence="1" type="ORF">QFC24_003815</name>
</gene>
<evidence type="ECO:0000313" key="1">
    <source>
        <dbReference type="EMBL" id="KAJ9123599.1"/>
    </source>
</evidence>
<organism evidence="1 2">
    <name type="scientific">Naganishia onofrii</name>
    <dbReference type="NCBI Taxonomy" id="1851511"/>
    <lineage>
        <taxon>Eukaryota</taxon>
        <taxon>Fungi</taxon>
        <taxon>Dikarya</taxon>
        <taxon>Basidiomycota</taxon>
        <taxon>Agaricomycotina</taxon>
        <taxon>Tremellomycetes</taxon>
        <taxon>Filobasidiales</taxon>
        <taxon>Filobasidiaceae</taxon>
        <taxon>Naganishia</taxon>
    </lineage>
</organism>
<protein>
    <submittedName>
        <fullName evidence="1">Pre-mRNA-splicing factor syf1</fullName>
    </submittedName>
</protein>
<proteinExistence type="predicted"/>
<sequence>MVSAAADSDLVSRLSANFPLTNPIPTPLTHPDLIHPSSIVTEEDLVLNSDNLRAWLNYINNVRDRINKSQADIEPDASVEGSLLGPLASSASRRGLQELTMIFERALAIFPTSFKLWKLYMSTRQMYVLGPVTEAASKARRQHALRGARTKTDVTEMLAAAETEYQWNGGLNGLIGFEEWKSLFATGERMLTCVSNLPVPWIMHLSALLHPNCPSVFQRTYARRTFDRALRALPPSLHGRIWGMYLRWAEQVGGVVGDRVWRRLLKVDPSLTERHITHLLNSTPARPLPAAKYLLSLARKAQRGEYTPLEGKSAYQLFVDFIELTEAYAEDIGLDMEEVEAARSEAQKLAAEQQDKPTDGNSGTEPASVNGKLIRFEGPPVALSEATAKGMAGAGASGGDKQKQPAQVYDEDVDPASSRKLDIEKIIKSDGLAIYRDQAGRLWSGLATYWIKRGDFDQATATFEQGIATVLTIRDFTQIFDAYAEFSETLISTLMSAISDPDSDEDPESIEEMETDLDKRMADFEALMDRRPFLVNDVLLRRNPNDVVEWEKRIALHGDDDEKVVETYNRAIETINPRKAVGPLYPIYVNFAKFYEEGGSQDPETGEPRNAPDLEAARQIFEKATRVPYKNVDDLTEVWCEFAEMELRQENYDEAIRIMQRATTIPRNTKVNFYDENSHYLQNLSVQARLFKSLKLWSFYVDLEESIGTVESTKAVYDKIMELKIANAQVIVNYAQFLEENKYYEESFKVYERGIDLFQYPVAFEIWNIYLTKFVDRYGGSKLERTRDLFEQALEKCPQKFCKPLFLMYAQLEEEHGLAKRAMNIYDRAATAVQDADKFDMYTVYIAKATANYGLPATRPIYQRAIEVLPDRQTAEMCLRFAAMERKLGEIDRARAIYAHASQFCDPRTYPEFWREWNSFEIDTGSEDTFREMLRIKRSVQAAFNTEASYLVAQAEAARKGLANKDVDGNDAQDDEEDDASDPMARMEREAAPAKSSTSGPSFVRAAAKPTSGGDVQVVDDDVDAEATGANPDAINMDDLEDDDEDEDE</sequence>
<dbReference type="Proteomes" id="UP001234202">
    <property type="component" value="Unassembled WGS sequence"/>
</dbReference>
<keyword evidence="2" id="KW-1185">Reference proteome</keyword>
<dbReference type="EMBL" id="JASBWV010000012">
    <property type="protein sequence ID" value="KAJ9123599.1"/>
    <property type="molecule type" value="Genomic_DNA"/>
</dbReference>
<name>A0ACC2XJP5_9TREE</name>
<comment type="caution">
    <text evidence="1">The sequence shown here is derived from an EMBL/GenBank/DDBJ whole genome shotgun (WGS) entry which is preliminary data.</text>
</comment>